<dbReference type="EMBL" id="SORE01000009">
    <property type="protein sequence ID" value="TDY50251.1"/>
    <property type="molecule type" value="Genomic_DNA"/>
</dbReference>
<accession>A0A4V3HEU0</accession>
<comment type="caution">
    <text evidence="1">The sequence shown here is derived from an EMBL/GenBank/DDBJ whole genome shotgun (WGS) entry which is preliminary data.</text>
</comment>
<proteinExistence type="predicted"/>
<evidence type="ECO:0000313" key="1">
    <source>
        <dbReference type="EMBL" id="TDY50251.1"/>
    </source>
</evidence>
<protein>
    <submittedName>
        <fullName evidence="1">Uncharacterized protein</fullName>
    </submittedName>
</protein>
<dbReference type="AlphaFoldDB" id="A0A4V3HEU0"/>
<sequence>MIRYGARVRHSAIRLAVRGVHLQYDGRADAVTGSTRAPATRVSATRLSVTLAAVIRLSATRLPPVSGVRYCRSSLVVFAPDFCPGRNSFTVRIA</sequence>
<reference evidence="1 2" key="1">
    <citation type="submission" date="2019-03" db="EMBL/GenBank/DDBJ databases">
        <title>Genomic Encyclopedia of Type Strains, Phase III (KMG-III): the genomes of soil and plant-associated and newly described type strains.</title>
        <authorList>
            <person name="Whitman W."/>
        </authorList>
    </citation>
    <scope>NUCLEOTIDE SEQUENCE [LARGE SCALE GENOMIC DNA]</scope>
    <source>
        <strain evidence="1 2">LMG 29544</strain>
    </source>
</reference>
<name>A0A4V3HEU0_9BURK</name>
<evidence type="ECO:0000313" key="2">
    <source>
        <dbReference type="Proteomes" id="UP000295509"/>
    </source>
</evidence>
<dbReference type="Proteomes" id="UP000295509">
    <property type="component" value="Unassembled WGS sequence"/>
</dbReference>
<gene>
    <name evidence="1" type="ORF">BX592_10934</name>
</gene>
<keyword evidence="2" id="KW-1185">Reference proteome</keyword>
<organism evidence="1 2">
    <name type="scientific">Paraburkholderia rhizosphaerae</name>
    <dbReference type="NCBI Taxonomy" id="480658"/>
    <lineage>
        <taxon>Bacteria</taxon>
        <taxon>Pseudomonadati</taxon>
        <taxon>Pseudomonadota</taxon>
        <taxon>Betaproteobacteria</taxon>
        <taxon>Burkholderiales</taxon>
        <taxon>Burkholderiaceae</taxon>
        <taxon>Paraburkholderia</taxon>
    </lineage>
</organism>